<dbReference type="Proteomes" id="UP001233360">
    <property type="component" value="Unassembled WGS sequence"/>
</dbReference>
<dbReference type="PANTHER" id="PTHR33931">
    <property type="entry name" value="HOLIN-LIKE PROTEIN CIDA-RELATED"/>
    <property type="match status" value="1"/>
</dbReference>
<sequence length="142" mass="16128">MYQSRGLYLVQIVIQIALLMLFWWVGSLLQRWLNLPISAGVVGLFLVLIGLLSGVFKLQWIKTGSDFILGELVLFFIPCVVGLMNYKTLFITEGWQLLSAVVLGTICVMVFTAYSVHICFKLEAWLKRHHRSGHQQRSGVKS</sequence>
<evidence type="ECO:0000313" key="8">
    <source>
        <dbReference type="Proteomes" id="UP001233360"/>
    </source>
</evidence>
<evidence type="ECO:0000313" key="7">
    <source>
        <dbReference type="EMBL" id="MDQ1207620.1"/>
    </source>
</evidence>
<feature type="transmembrane region" description="Helical" evidence="6">
    <location>
        <begin position="68"/>
        <end position="86"/>
    </location>
</feature>
<evidence type="ECO:0000256" key="5">
    <source>
        <dbReference type="ARBA" id="ARBA00023136"/>
    </source>
</evidence>
<evidence type="ECO:0000256" key="6">
    <source>
        <dbReference type="SAM" id="Phobius"/>
    </source>
</evidence>
<reference evidence="7 8" key="1">
    <citation type="submission" date="2023-07" db="EMBL/GenBank/DDBJ databases">
        <title>Functional and genomic diversity of the sorghum phyllosphere microbiome.</title>
        <authorList>
            <person name="Shade A."/>
        </authorList>
    </citation>
    <scope>NUCLEOTIDE SEQUENCE [LARGE SCALE GENOMIC DNA]</scope>
    <source>
        <strain evidence="7 8">SORGH_AS_0887</strain>
    </source>
</reference>
<evidence type="ECO:0000256" key="1">
    <source>
        <dbReference type="ARBA" id="ARBA00004651"/>
    </source>
</evidence>
<evidence type="ECO:0000256" key="4">
    <source>
        <dbReference type="ARBA" id="ARBA00022989"/>
    </source>
</evidence>
<protein>
    <submittedName>
        <fullName evidence="7">Holin-like protein</fullName>
    </submittedName>
</protein>
<feature type="transmembrane region" description="Helical" evidence="6">
    <location>
        <begin position="98"/>
        <end position="120"/>
    </location>
</feature>
<dbReference type="Pfam" id="PF03788">
    <property type="entry name" value="LrgA"/>
    <property type="match status" value="1"/>
</dbReference>
<comment type="caution">
    <text evidence="7">The sequence shown here is derived from an EMBL/GenBank/DDBJ whole genome shotgun (WGS) entry which is preliminary data.</text>
</comment>
<accession>A0ABU0UST9</accession>
<dbReference type="EMBL" id="JAUTBK010000002">
    <property type="protein sequence ID" value="MDQ1207620.1"/>
    <property type="molecule type" value="Genomic_DNA"/>
</dbReference>
<evidence type="ECO:0000256" key="2">
    <source>
        <dbReference type="ARBA" id="ARBA00022475"/>
    </source>
</evidence>
<feature type="transmembrane region" description="Helical" evidence="6">
    <location>
        <begin position="37"/>
        <end position="56"/>
    </location>
</feature>
<comment type="subcellular location">
    <subcellularLocation>
        <location evidence="1">Cell membrane</location>
        <topology evidence="1">Multi-pass membrane protein</topology>
    </subcellularLocation>
</comment>
<feature type="transmembrane region" description="Helical" evidence="6">
    <location>
        <begin position="7"/>
        <end position="25"/>
    </location>
</feature>
<name>A0ABU0UST9_ACIBI</name>
<keyword evidence="4 6" id="KW-1133">Transmembrane helix</keyword>
<gene>
    <name evidence="7" type="ORF">QE380_000543</name>
</gene>
<evidence type="ECO:0000256" key="3">
    <source>
        <dbReference type="ARBA" id="ARBA00022692"/>
    </source>
</evidence>
<keyword evidence="5 6" id="KW-0472">Membrane</keyword>
<organism evidence="7 8">
    <name type="scientific">Acinetobacter baylyi</name>
    <dbReference type="NCBI Taxonomy" id="202950"/>
    <lineage>
        <taxon>Bacteria</taxon>
        <taxon>Pseudomonadati</taxon>
        <taxon>Pseudomonadota</taxon>
        <taxon>Gammaproteobacteria</taxon>
        <taxon>Moraxellales</taxon>
        <taxon>Moraxellaceae</taxon>
        <taxon>Acinetobacter</taxon>
    </lineage>
</organism>
<dbReference type="PANTHER" id="PTHR33931:SF2">
    <property type="entry name" value="HOLIN-LIKE PROTEIN CIDA"/>
    <property type="match status" value="1"/>
</dbReference>
<keyword evidence="3 6" id="KW-0812">Transmembrane</keyword>
<proteinExistence type="predicted"/>
<dbReference type="InterPro" id="IPR005538">
    <property type="entry name" value="LrgA/CidA"/>
</dbReference>
<keyword evidence="8" id="KW-1185">Reference proteome</keyword>
<keyword evidence="2" id="KW-1003">Cell membrane</keyword>